<gene>
    <name evidence="2" type="ORF">NAEGRDRAFT_72926</name>
</gene>
<keyword evidence="3" id="KW-1185">Reference proteome</keyword>
<dbReference type="AlphaFoldDB" id="D2VV84"/>
<protein>
    <submittedName>
        <fullName evidence="2">Predicted protein</fullName>
    </submittedName>
</protein>
<sequence>MLKKFLPALMHNKRNNFQSLPSLLSIVQKACYSTSDVSDQHVPTASGNSSGYVKNPITGEEIEGLIYVPNYLSHDEGSKLLSTLDNHSWYDSLLSRRIQCYGIHYYFTKLFHPGLQPMRKSPLLLDELSFVSKPVERDFGINFMKDEEIKGLDEYYENSNDPSSFEWEAPSLEQVIDDRINQCLVQEYYEQSIAKHVDNVKVFGKEIVCLSLVNECQMDFESANNPDMKFKLTLEPNSLLIMSKEGRYDWKHGIKRKKRFPRRISLTFRHLLYYPALNQQSTTGLNLQ</sequence>
<proteinExistence type="predicted"/>
<dbReference type="GeneID" id="8853458"/>
<dbReference type="SUPFAM" id="SSF51197">
    <property type="entry name" value="Clavaminate synthase-like"/>
    <property type="match status" value="1"/>
</dbReference>
<dbReference type="InterPro" id="IPR027450">
    <property type="entry name" value="AlkB-like"/>
</dbReference>
<dbReference type="RefSeq" id="XP_002672010.1">
    <property type="nucleotide sequence ID" value="XM_002671964.1"/>
</dbReference>
<dbReference type="PANTHER" id="PTHR12463">
    <property type="entry name" value="OXYGENASE-RELATED"/>
    <property type="match status" value="1"/>
</dbReference>
<dbReference type="Pfam" id="PF13532">
    <property type="entry name" value="2OG-FeII_Oxy_2"/>
    <property type="match status" value="1"/>
</dbReference>
<organism evidence="3">
    <name type="scientific">Naegleria gruberi</name>
    <name type="common">Amoeba</name>
    <dbReference type="NCBI Taxonomy" id="5762"/>
    <lineage>
        <taxon>Eukaryota</taxon>
        <taxon>Discoba</taxon>
        <taxon>Heterolobosea</taxon>
        <taxon>Tetramitia</taxon>
        <taxon>Eutetramitia</taxon>
        <taxon>Vahlkampfiidae</taxon>
        <taxon>Naegleria</taxon>
    </lineage>
</organism>
<dbReference type="InterPro" id="IPR032857">
    <property type="entry name" value="ALKBH4"/>
</dbReference>
<dbReference type="PANTHER" id="PTHR12463:SF1">
    <property type="entry name" value="2-OXOGLUTARATE AND FE-DEPENDENT OXYGENASE FAMILY PROTEIN"/>
    <property type="match status" value="1"/>
</dbReference>
<dbReference type="InterPro" id="IPR037151">
    <property type="entry name" value="AlkB-like_sf"/>
</dbReference>
<evidence type="ECO:0000313" key="3">
    <source>
        <dbReference type="Proteomes" id="UP000006671"/>
    </source>
</evidence>
<dbReference type="GO" id="GO:0016491">
    <property type="term" value="F:oxidoreductase activity"/>
    <property type="evidence" value="ECO:0007669"/>
    <property type="project" value="TreeGrafter"/>
</dbReference>
<dbReference type="EMBL" id="GG738901">
    <property type="protein sequence ID" value="EFC39266.1"/>
    <property type="molecule type" value="Genomic_DNA"/>
</dbReference>
<dbReference type="VEuPathDB" id="AmoebaDB:NAEGRDRAFT_72926"/>
<name>D2VV84_NAEGR</name>
<dbReference type="GO" id="GO:0070988">
    <property type="term" value="P:demethylation"/>
    <property type="evidence" value="ECO:0007669"/>
    <property type="project" value="InterPro"/>
</dbReference>
<dbReference type="OrthoDB" id="271595at2759"/>
<reference evidence="2 3" key="1">
    <citation type="journal article" date="2010" name="Cell">
        <title>The genome of Naegleria gruberi illuminates early eukaryotic versatility.</title>
        <authorList>
            <person name="Fritz-Laylin L.K."/>
            <person name="Prochnik S.E."/>
            <person name="Ginger M.L."/>
            <person name="Dacks J.B."/>
            <person name="Carpenter M.L."/>
            <person name="Field M.C."/>
            <person name="Kuo A."/>
            <person name="Paredez A."/>
            <person name="Chapman J."/>
            <person name="Pham J."/>
            <person name="Shu S."/>
            <person name="Neupane R."/>
            <person name="Cipriano M."/>
            <person name="Mancuso J."/>
            <person name="Tu H."/>
            <person name="Salamov A."/>
            <person name="Lindquist E."/>
            <person name="Shapiro H."/>
            <person name="Lucas S."/>
            <person name="Grigoriev I.V."/>
            <person name="Cande W.Z."/>
            <person name="Fulton C."/>
            <person name="Rokhsar D.S."/>
            <person name="Dawson S.C."/>
        </authorList>
    </citation>
    <scope>NUCLEOTIDE SEQUENCE [LARGE SCALE GENOMIC DNA]</scope>
    <source>
        <strain evidence="2 3">NEG-M</strain>
    </source>
</reference>
<dbReference type="InParanoid" id="D2VV84"/>
<evidence type="ECO:0000259" key="1">
    <source>
        <dbReference type="Pfam" id="PF13532"/>
    </source>
</evidence>
<dbReference type="GO" id="GO:0032451">
    <property type="term" value="F:demethylase activity"/>
    <property type="evidence" value="ECO:0007669"/>
    <property type="project" value="TreeGrafter"/>
</dbReference>
<dbReference type="Gene3D" id="2.60.120.590">
    <property type="entry name" value="Alpha-ketoglutarate-dependent dioxygenase AlkB-like"/>
    <property type="match status" value="1"/>
</dbReference>
<dbReference type="STRING" id="5762.D2VV84"/>
<evidence type="ECO:0000313" key="2">
    <source>
        <dbReference type="EMBL" id="EFC39266.1"/>
    </source>
</evidence>
<dbReference type="OMA" id="EYYENSN"/>
<dbReference type="Proteomes" id="UP000006671">
    <property type="component" value="Unassembled WGS sequence"/>
</dbReference>
<dbReference type="eggNOG" id="KOG3959">
    <property type="taxonomic scope" value="Eukaryota"/>
</dbReference>
<accession>D2VV84</accession>
<dbReference type="KEGG" id="ngr:NAEGRDRAFT_72926"/>
<feature type="domain" description="Alpha-ketoglutarate-dependent dioxygenase AlkB-like" evidence="1">
    <location>
        <begin position="175"/>
        <end position="269"/>
    </location>
</feature>